<evidence type="ECO:0000313" key="1">
    <source>
        <dbReference type="EMBL" id="KAJ8005546.1"/>
    </source>
</evidence>
<accession>A0ACC2GPH4</accession>
<proteinExistence type="predicted"/>
<organism evidence="1 2">
    <name type="scientific">Dallia pectoralis</name>
    <name type="common">Alaska blackfish</name>
    <dbReference type="NCBI Taxonomy" id="75939"/>
    <lineage>
        <taxon>Eukaryota</taxon>
        <taxon>Metazoa</taxon>
        <taxon>Chordata</taxon>
        <taxon>Craniata</taxon>
        <taxon>Vertebrata</taxon>
        <taxon>Euteleostomi</taxon>
        <taxon>Actinopterygii</taxon>
        <taxon>Neopterygii</taxon>
        <taxon>Teleostei</taxon>
        <taxon>Protacanthopterygii</taxon>
        <taxon>Esociformes</taxon>
        <taxon>Umbridae</taxon>
        <taxon>Dallia</taxon>
    </lineage>
</organism>
<comment type="caution">
    <text evidence="1">The sequence shown here is derived from an EMBL/GenBank/DDBJ whole genome shotgun (WGS) entry which is preliminary data.</text>
</comment>
<reference evidence="1" key="1">
    <citation type="submission" date="2021-05" db="EMBL/GenBank/DDBJ databases">
        <authorList>
            <person name="Pan Q."/>
            <person name="Jouanno E."/>
            <person name="Zahm M."/>
            <person name="Klopp C."/>
            <person name="Cabau C."/>
            <person name="Louis A."/>
            <person name="Berthelot C."/>
            <person name="Parey E."/>
            <person name="Roest Crollius H."/>
            <person name="Montfort J."/>
            <person name="Robinson-Rechavi M."/>
            <person name="Bouchez O."/>
            <person name="Lampietro C."/>
            <person name="Lopez Roques C."/>
            <person name="Donnadieu C."/>
            <person name="Postlethwait J."/>
            <person name="Bobe J."/>
            <person name="Dillon D."/>
            <person name="Chandos A."/>
            <person name="von Hippel F."/>
            <person name="Guiguen Y."/>
        </authorList>
    </citation>
    <scope>NUCLEOTIDE SEQUENCE</scope>
    <source>
        <strain evidence="1">YG-Jan2019</strain>
    </source>
</reference>
<gene>
    <name evidence="1" type="ORF">DPEC_G00119070</name>
</gene>
<keyword evidence="2" id="KW-1185">Reference proteome</keyword>
<protein>
    <submittedName>
        <fullName evidence="1">Uncharacterized protein</fullName>
    </submittedName>
</protein>
<dbReference type="EMBL" id="CM055737">
    <property type="protein sequence ID" value="KAJ8005546.1"/>
    <property type="molecule type" value="Genomic_DNA"/>
</dbReference>
<sequence>MYAYMRLISDRSVATSSVATRGRPSPRRKFDTVCQRLSLDSPPGCANISTRGHESTNTEATAEATGGVAQFPKTSTTHRRKVPVQDWVWLCGQQDRFLEKKGLECLSVAFKNTSDPGDHFNPQLTLTLPSLGDDYYSHLVSWSSGGLMAVALGSEVFLWNPDTQSLQGRIRPRATDTPSVPVSLSQRVTTVTWSPGGSVLGVGTKNGVVQLWDVEKRVRVRTIKSHLSGVGDLSWNQQIISSGSVLGQIHHHDYRVDTPKVGVFRQEGGVCRLEWSPHGDLLASGSMDGLLSIWTNDVGSTTKNLPPAMTMTQPSAVKALAWCPWQKELIATGGGRSDGVLRIWDNQSGVCVDSVQTYSQVCSVVWSEKRKALFTGHGLLHGLPHGLPHHHITCWSSRPSLDQSHQLHGHMGRVLHLAVSPCGTKLFSVGADCLGYVWNI</sequence>
<dbReference type="Proteomes" id="UP001157502">
    <property type="component" value="Chromosome 10"/>
</dbReference>
<evidence type="ECO:0000313" key="2">
    <source>
        <dbReference type="Proteomes" id="UP001157502"/>
    </source>
</evidence>
<name>A0ACC2GPH4_DALPE</name>